<organism evidence="2 3">
    <name type="scientific">Kitasatospora arboriphila</name>
    <dbReference type="NCBI Taxonomy" id="258052"/>
    <lineage>
        <taxon>Bacteria</taxon>
        <taxon>Bacillati</taxon>
        <taxon>Actinomycetota</taxon>
        <taxon>Actinomycetes</taxon>
        <taxon>Kitasatosporales</taxon>
        <taxon>Streptomycetaceae</taxon>
        <taxon>Kitasatospora</taxon>
    </lineage>
</organism>
<protein>
    <recommendedName>
        <fullName evidence="4">WXG100 family type VII secretion target</fullName>
    </recommendedName>
</protein>
<evidence type="ECO:0000313" key="2">
    <source>
        <dbReference type="EMBL" id="GAA1069588.1"/>
    </source>
</evidence>
<keyword evidence="1" id="KW-0175">Coiled coil</keyword>
<dbReference type="InterPro" id="IPR036689">
    <property type="entry name" value="ESAT-6-like_sf"/>
</dbReference>
<dbReference type="EMBL" id="BAAALD010000002">
    <property type="protein sequence ID" value="GAA1069588.1"/>
    <property type="molecule type" value="Genomic_DNA"/>
</dbReference>
<dbReference type="Gene3D" id="1.10.287.1060">
    <property type="entry name" value="ESAT-6-like"/>
    <property type="match status" value="1"/>
</dbReference>
<dbReference type="SUPFAM" id="SSF140453">
    <property type="entry name" value="EsxAB dimer-like"/>
    <property type="match status" value="1"/>
</dbReference>
<proteinExistence type="predicted"/>
<reference evidence="3" key="1">
    <citation type="journal article" date="2019" name="Int. J. Syst. Evol. Microbiol.">
        <title>The Global Catalogue of Microorganisms (GCM) 10K type strain sequencing project: providing services to taxonomists for standard genome sequencing and annotation.</title>
        <authorList>
            <consortium name="The Broad Institute Genomics Platform"/>
            <consortium name="The Broad Institute Genome Sequencing Center for Infectious Disease"/>
            <person name="Wu L."/>
            <person name="Ma J."/>
        </authorList>
    </citation>
    <scope>NUCLEOTIDE SEQUENCE [LARGE SCALE GENOMIC DNA]</scope>
    <source>
        <strain evidence="3">JCM 13002</strain>
    </source>
</reference>
<evidence type="ECO:0000256" key="1">
    <source>
        <dbReference type="SAM" id="Coils"/>
    </source>
</evidence>
<evidence type="ECO:0008006" key="4">
    <source>
        <dbReference type="Google" id="ProtNLM"/>
    </source>
</evidence>
<sequence length="89" mass="9139">MGILDGIGRLLADAELSDLAGELEALANEVSKIAQELERARHSVHWTGAAADAFQAHAEKRIKDLHGVVGELEGAASASKAVAAVGGLL</sequence>
<evidence type="ECO:0000313" key="3">
    <source>
        <dbReference type="Proteomes" id="UP001499987"/>
    </source>
</evidence>
<dbReference type="Proteomes" id="UP001499987">
    <property type="component" value="Unassembled WGS sequence"/>
</dbReference>
<comment type="caution">
    <text evidence="2">The sequence shown here is derived from an EMBL/GenBank/DDBJ whole genome shotgun (WGS) entry which is preliminary data.</text>
</comment>
<dbReference type="RefSeq" id="WP_344621543.1">
    <property type="nucleotide sequence ID" value="NZ_BAAALD010000002.1"/>
</dbReference>
<keyword evidence="3" id="KW-1185">Reference proteome</keyword>
<accession>A0ABP4DRW9</accession>
<gene>
    <name evidence="2" type="ORF">GCM10009663_02510</name>
</gene>
<name>A0ABP4DRW9_9ACTN</name>
<feature type="coiled-coil region" evidence="1">
    <location>
        <begin position="16"/>
        <end position="43"/>
    </location>
</feature>